<evidence type="ECO:0000313" key="3">
    <source>
        <dbReference type="Proteomes" id="UP001187415"/>
    </source>
</evidence>
<evidence type="ECO:0000313" key="2">
    <source>
        <dbReference type="EMBL" id="KAK2863306.1"/>
    </source>
</evidence>
<dbReference type="EMBL" id="JAUPFM010000001">
    <property type="protein sequence ID" value="KAK2863306.1"/>
    <property type="molecule type" value="Genomic_DNA"/>
</dbReference>
<dbReference type="PANTHER" id="PTHR21472:SF15">
    <property type="entry name" value="ENDONUCLEASE DOMAIN-CONTAINING 1 PROTEIN-RELATED"/>
    <property type="match status" value="1"/>
</dbReference>
<evidence type="ECO:0000256" key="1">
    <source>
        <dbReference type="SAM" id="SignalP"/>
    </source>
</evidence>
<reference evidence="2" key="1">
    <citation type="submission" date="2023-07" db="EMBL/GenBank/DDBJ databases">
        <title>Chromosome-level Genome Assembly of Striped Snakehead (Channa striata).</title>
        <authorList>
            <person name="Liu H."/>
        </authorList>
    </citation>
    <scope>NUCLEOTIDE SEQUENCE</scope>
    <source>
        <strain evidence="2">Gz</strain>
        <tissue evidence="2">Muscle</tissue>
    </source>
</reference>
<dbReference type="AlphaFoldDB" id="A0AA88NTH1"/>
<dbReference type="Gene3D" id="3.40.570.10">
    <property type="entry name" value="Extracellular Endonuclease, subunit A"/>
    <property type="match status" value="1"/>
</dbReference>
<dbReference type="InterPro" id="IPR039015">
    <property type="entry name" value="ENDOD1"/>
</dbReference>
<dbReference type="Proteomes" id="UP001187415">
    <property type="component" value="Unassembled WGS sequence"/>
</dbReference>
<dbReference type="SUPFAM" id="SSF54060">
    <property type="entry name" value="His-Me finger endonucleases"/>
    <property type="match status" value="1"/>
</dbReference>
<organism evidence="2 3">
    <name type="scientific">Channa striata</name>
    <name type="common">Snakehead murrel</name>
    <name type="synonym">Ophicephalus striatus</name>
    <dbReference type="NCBI Taxonomy" id="64152"/>
    <lineage>
        <taxon>Eukaryota</taxon>
        <taxon>Metazoa</taxon>
        <taxon>Chordata</taxon>
        <taxon>Craniata</taxon>
        <taxon>Vertebrata</taxon>
        <taxon>Euteleostomi</taxon>
        <taxon>Actinopterygii</taxon>
        <taxon>Neopterygii</taxon>
        <taxon>Teleostei</taxon>
        <taxon>Neoteleostei</taxon>
        <taxon>Acanthomorphata</taxon>
        <taxon>Anabantaria</taxon>
        <taxon>Anabantiformes</taxon>
        <taxon>Channoidei</taxon>
        <taxon>Channidae</taxon>
        <taxon>Channa</taxon>
    </lineage>
</organism>
<gene>
    <name evidence="2" type="ORF">Q5P01_002839</name>
</gene>
<sequence>MTSLKTWCLLSLSVLLVLFITPTLPELLQSMSQCDGFLLEKPPQVPDILENGKVKGKNRYKIICQTYENVRRFVTLYDTKNKIPVFSAYKYRGETGNRPRNIPWKIEPQLEDPKKNKNMEDCGRAVYKHHG</sequence>
<feature type="signal peptide" evidence="1">
    <location>
        <begin position="1"/>
        <end position="25"/>
    </location>
</feature>
<comment type="caution">
    <text evidence="2">The sequence shown here is derived from an EMBL/GenBank/DDBJ whole genome shotgun (WGS) entry which is preliminary data.</text>
</comment>
<keyword evidence="1" id="KW-0732">Signal</keyword>
<name>A0AA88NTH1_CHASR</name>
<dbReference type="PANTHER" id="PTHR21472">
    <property type="entry name" value="ENDONUCLEASE DOMAIN-CONTAINING 1 PROTEIN ENDOD1"/>
    <property type="match status" value="1"/>
</dbReference>
<dbReference type="InterPro" id="IPR044925">
    <property type="entry name" value="His-Me_finger_sf"/>
</dbReference>
<dbReference type="InterPro" id="IPR044929">
    <property type="entry name" value="DNA/RNA_non-sp_Endonuclease_sf"/>
</dbReference>
<proteinExistence type="predicted"/>
<keyword evidence="3" id="KW-1185">Reference proteome</keyword>
<feature type="chain" id="PRO_5041658115" evidence="1">
    <location>
        <begin position="26"/>
        <end position="131"/>
    </location>
</feature>
<protein>
    <submittedName>
        <fullName evidence="2">Uncharacterized protein</fullName>
    </submittedName>
</protein>
<accession>A0AA88NTH1</accession>